<evidence type="ECO:0000256" key="7">
    <source>
        <dbReference type="SAM" id="MobiDB-lite"/>
    </source>
</evidence>
<comment type="subcellular location">
    <subcellularLocation>
        <location evidence="1">Membrane</location>
        <topology evidence="1">Multi-pass membrane protein</topology>
    </subcellularLocation>
</comment>
<reference evidence="10" key="1">
    <citation type="submission" date="2025-08" db="UniProtKB">
        <authorList>
            <consortium name="RefSeq"/>
        </authorList>
    </citation>
    <scope>IDENTIFICATION</scope>
</reference>
<dbReference type="PROSITE" id="PS51257">
    <property type="entry name" value="PROKAR_LIPOPROTEIN"/>
    <property type="match status" value="1"/>
</dbReference>
<feature type="region of interest" description="Disordered" evidence="7">
    <location>
        <begin position="1"/>
        <end position="54"/>
    </location>
</feature>
<feature type="transmembrane region" description="Helical" evidence="8">
    <location>
        <begin position="150"/>
        <end position="169"/>
    </location>
</feature>
<evidence type="ECO:0000313" key="10">
    <source>
        <dbReference type="RefSeq" id="XP_008564211.1"/>
    </source>
</evidence>
<feature type="transmembrane region" description="Helical" evidence="8">
    <location>
        <begin position="274"/>
        <end position="306"/>
    </location>
</feature>
<dbReference type="RefSeq" id="XP_008564211.1">
    <property type="nucleotide sequence ID" value="XM_008565989.1"/>
</dbReference>
<proteinExistence type="inferred from homology"/>
<evidence type="ECO:0000256" key="2">
    <source>
        <dbReference type="ARBA" id="ARBA00006022"/>
    </source>
</evidence>
<sequence length="326" mass="34828">MRGKADLGQREVPGGSAGASTPAGSGCPDRHPSRGRGAALWPGAAIRDPEPPLAPNLPNSSEICQRLLPTFLPCAPFSHRRMSMDMGMVDGGKVAPEAPQPTRIDVHIHQESAVAKLLLAGCSLLWPPAPATATNTKTPGSSRLLVASRVVQIVLGVLSGVLGGFLYIVHSHILFSGAAIWTGAVAVLAGAAAFIYERRGGTCWALLKTLLKLAAFSTAIAAIVIEARDLGPDLFSGDYVCNTSPQRSWATQIPITENPEEVRRLHQCLSYVNMLAALIISLHAMLLGVWILLLLASLAPLFLFCWRKFLHTEERDQKNLLEVSGI</sequence>
<feature type="transmembrane region" description="Helical" evidence="8">
    <location>
        <begin position="175"/>
        <end position="196"/>
    </location>
</feature>
<dbReference type="InterPro" id="IPR009281">
    <property type="entry name" value="TMEM176A/TMEM176B"/>
</dbReference>
<evidence type="ECO:0000256" key="6">
    <source>
        <dbReference type="ARBA" id="ARBA00023136"/>
    </source>
</evidence>
<evidence type="ECO:0000256" key="4">
    <source>
        <dbReference type="ARBA" id="ARBA00022692"/>
    </source>
</evidence>
<organism evidence="9 10">
    <name type="scientific">Galeopterus variegatus</name>
    <name type="common">Malayan flying lemur</name>
    <name type="synonym">Cynocephalus variegatus</name>
    <dbReference type="NCBI Taxonomy" id="482537"/>
    <lineage>
        <taxon>Eukaryota</taxon>
        <taxon>Metazoa</taxon>
        <taxon>Chordata</taxon>
        <taxon>Craniata</taxon>
        <taxon>Vertebrata</taxon>
        <taxon>Euteleostomi</taxon>
        <taxon>Mammalia</taxon>
        <taxon>Eutheria</taxon>
        <taxon>Euarchontoglires</taxon>
        <taxon>Dermoptera</taxon>
        <taxon>Cynocephalidae</taxon>
        <taxon>Galeopterus</taxon>
    </lineage>
</organism>
<dbReference type="Proteomes" id="UP000694923">
    <property type="component" value="Unplaced"/>
</dbReference>
<keyword evidence="4 8" id="KW-0812">Transmembrane</keyword>
<evidence type="ECO:0000256" key="8">
    <source>
        <dbReference type="SAM" id="Phobius"/>
    </source>
</evidence>
<evidence type="ECO:0000256" key="1">
    <source>
        <dbReference type="ARBA" id="ARBA00004141"/>
    </source>
</evidence>
<protein>
    <submittedName>
        <fullName evidence="10">Transmembrane protein 176A isoform X1</fullName>
    </submittedName>
</protein>
<dbReference type="Pfam" id="PF04103">
    <property type="entry name" value="CD20"/>
    <property type="match status" value="1"/>
</dbReference>
<dbReference type="InterPro" id="IPR007237">
    <property type="entry name" value="CD20-like"/>
</dbReference>
<name>A0ABM0Q770_GALVR</name>
<evidence type="ECO:0000256" key="3">
    <source>
        <dbReference type="ARBA" id="ARBA00022553"/>
    </source>
</evidence>
<gene>
    <name evidence="10" type="primary">TMEM176A</name>
</gene>
<accession>A0ABM0Q770</accession>
<evidence type="ECO:0000313" key="9">
    <source>
        <dbReference type="Proteomes" id="UP000694923"/>
    </source>
</evidence>
<keyword evidence="5 8" id="KW-1133">Transmembrane helix</keyword>
<keyword evidence="3" id="KW-0597">Phosphoprotein</keyword>
<feature type="transmembrane region" description="Helical" evidence="8">
    <location>
        <begin position="203"/>
        <end position="225"/>
    </location>
</feature>
<feature type="compositionally biased region" description="Low complexity" evidence="7">
    <location>
        <begin position="18"/>
        <end position="27"/>
    </location>
</feature>
<comment type="similarity">
    <text evidence="2">Belongs to the TMEM176 family.</text>
</comment>
<keyword evidence="6 8" id="KW-0472">Membrane</keyword>
<dbReference type="GeneID" id="103585110"/>
<dbReference type="PANTHER" id="PTHR15756:SF6">
    <property type="entry name" value="TRANSMEMBRANE PROTEIN 176A"/>
    <property type="match status" value="1"/>
</dbReference>
<evidence type="ECO:0000256" key="5">
    <source>
        <dbReference type="ARBA" id="ARBA00022989"/>
    </source>
</evidence>
<dbReference type="PANTHER" id="PTHR15756">
    <property type="entry name" value="LR8/HCA112"/>
    <property type="match status" value="1"/>
</dbReference>
<keyword evidence="9" id="KW-1185">Reference proteome</keyword>